<sequence length="694" mass="74213">MGSTEAFPAGSAPTEANSAEPGDLLDLLGVAAVMLDARGRIALWSPQAQELFGWTAQEALGEYAAKLLVAPEHRELVLGIFAEVMGGGEHWAGVFPVLHKDGTTRRVEFRNMRLLDASGAGYALGIAADQSVLREVEQDLALSVRLVAQSPIGLAVYDERLRYVMVNPALARMNGLPAEEHIGRSVHEVLDFLDTEELSATMRKVLATGVPMLNQFTVGRPPDDPGVEHAWSASHYRLEDSSGRVLGLSTSLIDVTEQHQAALAAARARRRLTVIADASVSIGTTLDVDRTAQELADVVVPELADLAAVDVLDAILEGGHRSAAPAAGSARFRALAVSSAYPTEAVEAADPTGQIAAYADDRVVTQCVVTGRPVLVERVTAEDLRLIAASPRAAELLTRSGLHSYMAVPLIARGEVLGALTLGRARHPVPFDEEDLLLAGELAARAAVCIDNARWYQSERRTALALQRHLLTHRPPRPRGLDIAYRYEPAHAAGRVGGDWFDVISLPGDRTALVVGDVMGSGINAAATMGQLRTATRTLAELDLGPAEVLRHLDRTATDLDPALATCIYALYDARRARCVVSVAGHLPPVLVRPGRRPELLQLPTGAPLGVGGVHFEETAVPLSAGEELVLYTDGLVETRDQPIHLRLERLAELLAGPHEDLEALCDQLLAALRNPDEHDDVALLISRATALDS</sequence>
<keyword evidence="18" id="KW-1185">Reference proteome</keyword>
<dbReference type="GO" id="GO:0016301">
    <property type="term" value="F:kinase activity"/>
    <property type="evidence" value="ECO:0007669"/>
    <property type="project" value="UniProtKB-KW"/>
</dbReference>
<comment type="function">
    <text evidence="13">Primarily acts as an independent SigF regulator that is sensitive to the osmosensory signal, mediating the cross talk of PknD with the SigF regulon. Possesses both phosphatase and kinase activities. The kinase domain functions as a classic anti-sigma factor-like kinase to phosphorylate the anti-anti-sigma factor domain at the canonical regulatory site, and the phosphatase domain antagonizes this activity.</text>
</comment>
<dbReference type="InterPro" id="IPR001932">
    <property type="entry name" value="PPM-type_phosphatase-like_dom"/>
</dbReference>
<dbReference type="InterPro" id="IPR052016">
    <property type="entry name" value="Bact_Sigma-Reg"/>
</dbReference>
<dbReference type="PANTHER" id="PTHR43156">
    <property type="entry name" value="STAGE II SPORULATION PROTEIN E-RELATED"/>
    <property type="match status" value="1"/>
</dbReference>
<proteinExistence type="predicted"/>
<comment type="catalytic activity">
    <reaction evidence="12">
        <text>O-phospho-L-seryl-[protein] + H2O = L-seryl-[protein] + phosphate</text>
        <dbReference type="Rhea" id="RHEA:20629"/>
        <dbReference type="Rhea" id="RHEA-COMP:9863"/>
        <dbReference type="Rhea" id="RHEA-COMP:11604"/>
        <dbReference type="ChEBI" id="CHEBI:15377"/>
        <dbReference type="ChEBI" id="CHEBI:29999"/>
        <dbReference type="ChEBI" id="CHEBI:43474"/>
        <dbReference type="ChEBI" id="CHEBI:83421"/>
        <dbReference type="EC" id="3.1.3.16"/>
    </reaction>
</comment>
<feature type="domain" description="PAS" evidence="16">
    <location>
        <begin position="17"/>
        <end position="88"/>
    </location>
</feature>
<dbReference type="RefSeq" id="WP_135340713.1">
    <property type="nucleotide sequence ID" value="NZ_JBHLTX010000060.1"/>
</dbReference>
<dbReference type="Gene3D" id="3.30.450.20">
    <property type="entry name" value="PAS domain"/>
    <property type="match status" value="2"/>
</dbReference>
<dbReference type="SUPFAM" id="SSF55781">
    <property type="entry name" value="GAF domain-like"/>
    <property type="match status" value="1"/>
</dbReference>
<dbReference type="GO" id="GO:0006355">
    <property type="term" value="P:regulation of DNA-templated transcription"/>
    <property type="evidence" value="ECO:0007669"/>
    <property type="project" value="InterPro"/>
</dbReference>
<dbReference type="NCBIfam" id="TIGR00229">
    <property type="entry name" value="sensory_box"/>
    <property type="match status" value="2"/>
</dbReference>
<dbReference type="EC" id="3.1.3.16" evidence="1"/>
<keyword evidence="7" id="KW-0378">Hydrolase</keyword>
<dbReference type="PROSITE" id="PS50112">
    <property type="entry name" value="PAS"/>
    <property type="match status" value="2"/>
</dbReference>
<evidence type="ECO:0000256" key="11">
    <source>
        <dbReference type="ARBA" id="ARBA00023211"/>
    </source>
</evidence>
<dbReference type="EMBL" id="SRID01000226">
    <property type="protein sequence ID" value="TGB00975.1"/>
    <property type="molecule type" value="Genomic_DNA"/>
</dbReference>
<dbReference type="InterPro" id="IPR029016">
    <property type="entry name" value="GAF-like_dom_sf"/>
</dbReference>
<keyword evidence="9" id="KW-0460">Magnesium</keyword>
<evidence type="ECO:0000256" key="14">
    <source>
        <dbReference type="ARBA" id="ARBA00075117"/>
    </source>
</evidence>
<dbReference type="FunFam" id="3.60.40.10:FF:000005">
    <property type="entry name" value="Serine/threonine protein phosphatase"/>
    <property type="match status" value="1"/>
</dbReference>
<feature type="domain" description="PAS" evidence="16">
    <location>
        <begin position="139"/>
        <end position="209"/>
    </location>
</feature>
<dbReference type="InterPro" id="IPR003018">
    <property type="entry name" value="GAF"/>
</dbReference>
<dbReference type="InterPro" id="IPR035965">
    <property type="entry name" value="PAS-like_dom_sf"/>
</dbReference>
<evidence type="ECO:0000256" key="7">
    <source>
        <dbReference type="ARBA" id="ARBA00022801"/>
    </source>
</evidence>
<keyword evidence="11" id="KW-0464">Manganese</keyword>
<dbReference type="Pfam" id="PF01590">
    <property type="entry name" value="GAF"/>
    <property type="match status" value="1"/>
</dbReference>
<organism evidence="17 18">
    <name type="scientific">Streptomyces palmae</name>
    <dbReference type="NCBI Taxonomy" id="1701085"/>
    <lineage>
        <taxon>Bacteria</taxon>
        <taxon>Bacillati</taxon>
        <taxon>Actinomycetota</taxon>
        <taxon>Actinomycetes</taxon>
        <taxon>Kitasatosporales</taxon>
        <taxon>Streptomycetaceae</taxon>
        <taxon>Streptomyces</taxon>
    </lineage>
</organism>
<evidence type="ECO:0000256" key="2">
    <source>
        <dbReference type="ARBA" id="ARBA00022553"/>
    </source>
</evidence>
<dbReference type="InterPro" id="IPR000014">
    <property type="entry name" value="PAS"/>
</dbReference>
<keyword evidence="3" id="KW-0808">Transferase</keyword>
<evidence type="ECO:0000256" key="8">
    <source>
        <dbReference type="ARBA" id="ARBA00022840"/>
    </source>
</evidence>
<dbReference type="CDD" id="cd00130">
    <property type="entry name" value="PAS"/>
    <property type="match status" value="2"/>
</dbReference>
<evidence type="ECO:0000256" key="3">
    <source>
        <dbReference type="ARBA" id="ARBA00022679"/>
    </source>
</evidence>
<dbReference type="SMART" id="SM00331">
    <property type="entry name" value="PP2C_SIG"/>
    <property type="match status" value="1"/>
</dbReference>
<keyword evidence="8" id="KW-0067">ATP-binding</keyword>
<dbReference type="SUPFAM" id="SSF81606">
    <property type="entry name" value="PP2C-like"/>
    <property type="match status" value="1"/>
</dbReference>
<evidence type="ECO:0000256" key="12">
    <source>
        <dbReference type="ARBA" id="ARBA00047761"/>
    </source>
</evidence>
<dbReference type="SMART" id="SM00065">
    <property type="entry name" value="GAF"/>
    <property type="match status" value="1"/>
</dbReference>
<evidence type="ECO:0000256" key="9">
    <source>
        <dbReference type="ARBA" id="ARBA00022842"/>
    </source>
</evidence>
<evidence type="ECO:0000259" key="16">
    <source>
        <dbReference type="PROSITE" id="PS50112"/>
    </source>
</evidence>
<dbReference type="GO" id="GO:0005524">
    <property type="term" value="F:ATP binding"/>
    <property type="evidence" value="ECO:0007669"/>
    <property type="project" value="UniProtKB-KW"/>
</dbReference>
<evidence type="ECO:0000256" key="10">
    <source>
        <dbReference type="ARBA" id="ARBA00022912"/>
    </source>
</evidence>
<dbReference type="Pfam" id="PF07228">
    <property type="entry name" value="SpoIIE"/>
    <property type="match status" value="1"/>
</dbReference>
<evidence type="ECO:0000256" key="6">
    <source>
        <dbReference type="ARBA" id="ARBA00022777"/>
    </source>
</evidence>
<evidence type="ECO:0000256" key="5">
    <source>
        <dbReference type="ARBA" id="ARBA00022741"/>
    </source>
</evidence>
<name>A0A4Z0GW59_9ACTN</name>
<dbReference type="Gene3D" id="3.30.450.40">
    <property type="match status" value="1"/>
</dbReference>
<evidence type="ECO:0000256" key="15">
    <source>
        <dbReference type="ARBA" id="ARBA00081350"/>
    </source>
</evidence>
<keyword evidence="2" id="KW-0597">Phosphoprotein</keyword>
<reference evidence="17 18" key="1">
    <citation type="submission" date="2019-03" db="EMBL/GenBank/DDBJ databases">
        <authorList>
            <person name="Gonzalez-Pimentel J.L."/>
        </authorList>
    </citation>
    <scope>NUCLEOTIDE SEQUENCE [LARGE SCALE GENOMIC DNA]</scope>
    <source>
        <strain evidence="17 18">JCM 31289</strain>
    </source>
</reference>
<dbReference type="SMART" id="SM00091">
    <property type="entry name" value="PAS"/>
    <property type="match status" value="2"/>
</dbReference>
<evidence type="ECO:0000313" key="18">
    <source>
        <dbReference type="Proteomes" id="UP000297948"/>
    </source>
</evidence>
<accession>A0A4Z0GW59</accession>
<dbReference type="GO" id="GO:0046872">
    <property type="term" value="F:metal ion binding"/>
    <property type="evidence" value="ECO:0007669"/>
    <property type="project" value="UniProtKB-KW"/>
</dbReference>
<evidence type="ECO:0000256" key="1">
    <source>
        <dbReference type="ARBA" id="ARBA00013081"/>
    </source>
</evidence>
<dbReference type="FunFam" id="3.30.450.40:FF:000035">
    <property type="entry name" value="PAS sensor protein"/>
    <property type="match status" value="1"/>
</dbReference>
<dbReference type="Proteomes" id="UP000297948">
    <property type="component" value="Unassembled WGS sequence"/>
</dbReference>
<keyword evidence="5" id="KW-0547">Nucleotide-binding</keyword>
<evidence type="ECO:0000313" key="17">
    <source>
        <dbReference type="EMBL" id="TGB00975.1"/>
    </source>
</evidence>
<dbReference type="Gene3D" id="3.60.40.10">
    <property type="entry name" value="PPM-type phosphatase domain"/>
    <property type="match status" value="1"/>
</dbReference>
<dbReference type="Pfam" id="PF08448">
    <property type="entry name" value="PAS_4"/>
    <property type="match status" value="1"/>
</dbReference>
<dbReference type="PANTHER" id="PTHR43156:SF2">
    <property type="entry name" value="STAGE II SPORULATION PROTEIN E"/>
    <property type="match status" value="1"/>
</dbReference>
<dbReference type="InterPro" id="IPR013767">
    <property type="entry name" value="PAS_fold"/>
</dbReference>
<dbReference type="OrthoDB" id="118142at2"/>
<dbReference type="AlphaFoldDB" id="A0A4Z0GW59"/>
<keyword evidence="4" id="KW-0479">Metal-binding</keyword>
<dbReference type="GO" id="GO:0004722">
    <property type="term" value="F:protein serine/threonine phosphatase activity"/>
    <property type="evidence" value="ECO:0007669"/>
    <property type="project" value="UniProtKB-EC"/>
</dbReference>
<gene>
    <name evidence="17" type="ORF">E4099_21360</name>
</gene>
<keyword evidence="10" id="KW-0904">Protein phosphatase</keyword>
<dbReference type="InterPro" id="IPR036457">
    <property type="entry name" value="PPM-type-like_dom_sf"/>
</dbReference>
<evidence type="ECO:0000256" key="4">
    <source>
        <dbReference type="ARBA" id="ARBA00022723"/>
    </source>
</evidence>
<dbReference type="InterPro" id="IPR013656">
    <property type="entry name" value="PAS_4"/>
</dbReference>
<keyword evidence="6" id="KW-0418">Kinase</keyword>
<evidence type="ECO:0000256" key="13">
    <source>
        <dbReference type="ARBA" id="ARBA00056274"/>
    </source>
</evidence>
<protein>
    <recommendedName>
        <fullName evidence="1">protein-serine/threonine phosphatase</fullName>
        <ecNumber evidence="1">3.1.3.16</ecNumber>
    </recommendedName>
    <alternativeName>
        <fullName evidence="15">Protein-serine/threonine phosphatase</fullName>
    </alternativeName>
    <alternativeName>
        <fullName evidence="14">Serine/threonine-protein kinase</fullName>
    </alternativeName>
</protein>
<dbReference type="Pfam" id="PF00989">
    <property type="entry name" value="PAS"/>
    <property type="match status" value="1"/>
</dbReference>
<comment type="caution">
    <text evidence="17">The sequence shown here is derived from an EMBL/GenBank/DDBJ whole genome shotgun (WGS) entry which is preliminary data.</text>
</comment>
<dbReference type="SUPFAM" id="SSF55785">
    <property type="entry name" value="PYP-like sensor domain (PAS domain)"/>
    <property type="match status" value="2"/>
</dbReference>